<comment type="caution">
    <text evidence="1">The sequence shown here is derived from an EMBL/GenBank/DDBJ whole genome shotgun (WGS) entry which is preliminary data.</text>
</comment>
<dbReference type="EMBL" id="JBHFPV010000001">
    <property type="protein sequence ID" value="MFH6601924.1"/>
    <property type="molecule type" value="Genomic_DNA"/>
</dbReference>
<name>A0ACC7LEY7_9FLAO</name>
<accession>A0ACC7LEY7</accession>
<evidence type="ECO:0000313" key="1">
    <source>
        <dbReference type="EMBL" id="MFH6601924.1"/>
    </source>
</evidence>
<organism evidence="1 2">
    <name type="scientific">Meishania litoralis</name>
    <dbReference type="NCBI Taxonomy" id="3434685"/>
    <lineage>
        <taxon>Bacteria</taxon>
        <taxon>Pseudomonadati</taxon>
        <taxon>Bacteroidota</taxon>
        <taxon>Flavobacteriia</taxon>
        <taxon>Flavobacteriales</taxon>
        <taxon>Flavobacteriaceae</taxon>
        <taxon>Meishania</taxon>
    </lineage>
</organism>
<sequence length="61" mass="6431">MDLKKIFGTVLTLLGIGGLIYTAILFANNSGTVKMMMVYGILGAIFFFAGVGLIRNTKSGA</sequence>
<reference evidence="1" key="1">
    <citation type="submission" date="2024-09" db="EMBL/GenBank/DDBJ databases">
        <authorList>
            <person name="Liu J."/>
        </authorList>
    </citation>
    <scope>NUCLEOTIDE SEQUENCE</scope>
    <source>
        <strain evidence="1">NBU2967</strain>
    </source>
</reference>
<protein>
    <submittedName>
        <fullName evidence="1">Uncharacterized protein</fullName>
    </submittedName>
</protein>
<dbReference type="Proteomes" id="UP001595191">
    <property type="component" value="Unassembled WGS sequence"/>
</dbReference>
<evidence type="ECO:0000313" key="2">
    <source>
        <dbReference type="Proteomes" id="UP001595191"/>
    </source>
</evidence>
<proteinExistence type="predicted"/>
<keyword evidence="2" id="KW-1185">Reference proteome</keyword>
<gene>
    <name evidence="1" type="ORF">ACEZ3G_00435</name>
</gene>